<dbReference type="InterPro" id="IPR005227">
    <property type="entry name" value="YqgF"/>
</dbReference>
<dbReference type="HAMAP" id="MF_00651">
    <property type="entry name" value="Nuclease_YqgF"/>
    <property type="match status" value="1"/>
</dbReference>
<keyword evidence="2 5" id="KW-0690">Ribosome biogenesis</keyword>
<dbReference type="GO" id="GO:0000967">
    <property type="term" value="P:rRNA 5'-end processing"/>
    <property type="evidence" value="ECO:0007669"/>
    <property type="project" value="UniProtKB-UniRule"/>
</dbReference>
<dbReference type="InterPro" id="IPR037027">
    <property type="entry name" value="YqgF/RNaseH-like_dom_sf"/>
</dbReference>
<protein>
    <recommendedName>
        <fullName evidence="5">Putative pre-16S rRNA nuclease</fullName>
        <ecNumber evidence="5">3.1.-.-</ecNumber>
    </recommendedName>
</protein>
<dbReference type="InterPro" id="IPR006641">
    <property type="entry name" value="YqgF/RNaseH-like_dom"/>
</dbReference>
<dbReference type="InterPro" id="IPR012337">
    <property type="entry name" value="RNaseH-like_sf"/>
</dbReference>
<dbReference type="GO" id="GO:0004518">
    <property type="term" value="F:nuclease activity"/>
    <property type="evidence" value="ECO:0007669"/>
    <property type="project" value="UniProtKB-KW"/>
</dbReference>
<comment type="function">
    <text evidence="5">Could be a nuclease involved in processing of the 5'-end of pre-16S rRNA.</text>
</comment>
<dbReference type="EC" id="3.1.-.-" evidence="5"/>
<dbReference type="RefSeq" id="WP_005683739.1">
    <property type="nucleotide sequence ID" value="NZ_ADNC01000027.1"/>
</dbReference>
<evidence type="ECO:0000256" key="1">
    <source>
        <dbReference type="ARBA" id="ARBA00022490"/>
    </source>
</evidence>
<dbReference type="GO" id="GO:0005829">
    <property type="term" value="C:cytosol"/>
    <property type="evidence" value="ECO:0007669"/>
    <property type="project" value="TreeGrafter"/>
</dbReference>
<dbReference type="NCBIfam" id="TIGR00250">
    <property type="entry name" value="RNAse_H_YqgF"/>
    <property type="match status" value="1"/>
</dbReference>
<evidence type="ECO:0000256" key="3">
    <source>
        <dbReference type="ARBA" id="ARBA00022722"/>
    </source>
</evidence>
<dbReference type="GO" id="GO:0016788">
    <property type="term" value="F:hydrolase activity, acting on ester bonds"/>
    <property type="evidence" value="ECO:0007669"/>
    <property type="project" value="UniProtKB-UniRule"/>
</dbReference>
<keyword evidence="1 5" id="KW-0963">Cytoplasm</keyword>
<proteinExistence type="inferred from homology"/>
<evidence type="ECO:0000313" key="7">
    <source>
        <dbReference type="EMBL" id="EFF41131.1"/>
    </source>
</evidence>
<feature type="domain" description="YqgF/RNase H-like" evidence="6">
    <location>
        <begin position="1"/>
        <end position="103"/>
    </location>
</feature>
<dbReference type="OrthoDB" id="9796140at2"/>
<dbReference type="PANTHER" id="PTHR33317:SF4">
    <property type="entry name" value="POLYNUCLEOTIDYL TRANSFERASE, RIBONUCLEASE H-LIKE SUPERFAMILY PROTEIN"/>
    <property type="match status" value="1"/>
</dbReference>
<dbReference type="AlphaFoldDB" id="D4XWY9"/>
<gene>
    <name evidence="7" type="ORF">MALL_0275</name>
</gene>
<dbReference type="eggNOG" id="COG0816">
    <property type="taxonomic scope" value="Bacteria"/>
</dbReference>
<keyword evidence="3 5" id="KW-0540">Nuclease</keyword>
<comment type="caution">
    <text evidence="7">The sequence shown here is derived from an EMBL/GenBank/DDBJ whole genome shotgun (WGS) entry which is preliminary data.</text>
</comment>
<evidence type="ECO:0000313" key="8">
    <source>
        <dbReference type="Proteomes" id="UP000004757"/>
    </source>
</evidence>
<organism evidence="7 8">
    <name type="scientific">Mycoplasmopsis alligatoris A21JP2</name>
    <dbReference type="NCBI Taxonomy" id="747682"/>
    <lineage>
        <taxon>Bacteria</taxon>
        <taxon>Bacillati</taxon>
        <taxon>Mycoplasmatota</taxon>
        <taxon>Mycoplasmoidales</taxon>
        <taxon>Metamycoplasmataceae</taxon>
        <taxon>Mycoplasmopsis</taxon>
    </lineage>
</organism>
<dbReference type="Proteomes" id="UP000004757">
    <property type="component" value="Unassembled WGS sequence"/>
</dbReference>
<dbReference type="SUPFAM" id="SSF53098">
    <property type="entry name" value="Ribonuclease H-like"/>
    <property type="match status" value="1"/>
</dbReference>
<name>D4XWY9_9BACT</name>
<evidence type="ECO:0000259" key="6">
    <source>
        <dbReference type="SMART" id="SM00732"/>
    </source>
</evidence>
<comment type="subcellular location">
    <subcellularLocation>
        <location evidence="5">Cytoplasm</location>
    </subcellularLocation>
</comment>
<reference evidence="7 8" key="1">
    <citation type="submission" date="2010-03" db="EMBL/GenBank/DDBJ databases">
        <authorList>
            <person name="Glass J.I."/>
            <person name="Benders G.A."/>
            <person name="Durkin A.S."/>
            <person name="Farmerie W.G."/>
            <person name="Hlavinka K."/>
            <person name="Hostetler J."/>
            <person name="Jackson J."/>
            <person name="May M.A."/>
            <person name="Miller R.H."/>
            <person name="Paralanov V."/>
            <person name="Radune D."/>
            <person name="Szczypinski B."/>
            <person name="Brown D.R."/>
        </authorList>
    </citation>
    <scope>NUCLEOTIDE SEQUENCE [LARGE SCALE GENOMIC DNA]</scope>
    <source>
        <strain evidence="7 8">A21JP2</strain>
    </source>
</reference>
<keyword evidence="8" id="KW-1185">Reference proteome</keyword>
<accession>D4XWY9</accession>
<dbReference type="Pfam" id="PF03652">
    <property type="entry name" value="RuvX"/>
    <property type="match status" value="1"/>
</dbReference>
<dbReference type="PANTHER" id="PTHR33317">
    <property type="entry name" value="POLYNUCLEOTIDYL TRANSFERASE, RIBONUCLEASE H-LIKE SUPERFAMILY PROTEIN"/>
    <property type="match status" value="1"/>
</dbReference>
<dbReference type="STRING" id="747682.MALL_0275"/>
<dbReference type="Gene3D" id="3.30.420.140">
    <property type="entry name" value="YqgF/RNase H-like domain"/>
    <property type="match status" value="1"/>
</dbReference>
<evidence type="ECO:0000256" key="4">
    <source>
        <dbReference type="ARBA" id="ARBA00022801"/>
    </source>
</evidence>
<sequence>MRKIALDLGSRTCGFAISDELGIIATGLDNFRFFEDNYQAVLNELTKYTKQYKIDTIILGYPLKNDGSKSQSTLRVESFKKMIEDNIDIKVVLVDEQYSTKNAENILIFSGMKRKKRKQFKDKLAAQLILEDFLTYGTR</sequence>
<evidence type="ECO:0000256" key="2">
    <source>
        <dbReference type="ARBA" id="ARBA00022517"/>
    </source>
</evidence>
<dbReference type="EMBL" id="ADNC01000027">
    <property type="protein sequence ID" value="EFF41131.1"/>
    <property type="molecule type" value="Genomic_DNA"/>
</dbReference>
<dbReference type="CDD" id="cd16964">
    <property type="entry name" value="YqgF"/>
    <property type="match status" value="1"/>
</dbReference>
<dbReference type="SMART" id="SM00732">
    <property type="entry name" value="YqgFc"/>
    <property type="match status" value="1"/>
</dbReference>
<evidence type="ECO:0000256" key="5">
    <source>
        <dbReference type="HAMAP-Rule" id="MF_00651"/>
    </source>
</evidence>
<comment type="similarity">
    <text evidence="5">Belongs to the YqgF HJR family.</text>
</comment>
<keyword evidence="4 5" id="KW-0378">Hydrolase</keyword>